<dbReference type="AlphaFoldDB" id="Q3AQI2"/>
<accession>Q3AQI2</accession>
<dbReference type="NCBIfam" id="TIGR02607">
    <property type="entry name" value="antidote_HigA"/>
    <property type="match status" value="1"/>
</dbReference>
<proteinExistence type="predicted"/>
<dbReference type="GO" id="GO:0003677">
    <property type="term" value="F:DNA binding"/>
    <property type="evidence" value="ECO:0007669"/>
    <property type="project" value="UniProtKB-KW"/>
</dbReference>
<sequence length="103" mass="11832">MATLRNIHPGEILMEEFLLPFGISLRKLSYDIVISQQQLEAIVEGRERITADIALRLSQYFGNSAKFWLGLQDDYDIEEGMEQNKVDILSILRFKQPVSTSVE</sequence>
<dbReference type="STRING" id="340177.Cag_1487"/>
<evidence type="ECO:0000313" key="2">
    <source>
        <dbReference type="EMBL" id="ABB28743.1"/>
    </source>
</evidence>
<dbReference type="PANTHER" id="PTHR36924">
    <property type="entry name" value="ANTITOXIN HIGA-1"/>
    <property type="match status" value="1"/>
</dbReference>
<dbReference type="KEGG" id="cch:Cag_1487"/>
<protein>
    <submittedName>
        <fullName evidence="2">Putative plasmid maintenance system antidote protein, XRE family</fullName>
    </submittedName>
</protein>
<dbReference type="PANTHER" id="PTHR36924:SF1">
    <property type="entry name" value="ANTITOXIN HIGA-1"/>
    <property type="match status" value="1"/>
</dbReference>
<dbReference type="SUPFAM" id="SSF47413">
    <property type="entry name" value="lambda repressor-like DNA-binding domains"/>
    <property type="match status" value="1"/>
</dbReference>
<dbReference type="OrthoDB" id="3174593at2"/>
<dbReference type="Gene3D" id="1.10.260.40">
    <property type="entry name" value="lambda repressor-like DNA-binding domains"/>
    <property type="match status" value="1"/>
</dbReference>
<gene>
    <name evidence="2" type="ordered locus">Cag_1487</name>
</gene>
<dbReference type="eggNOG" id="COG3093">
    <property type="taxonomic scope" value="Bacteria"/>
</dbReference>
<reference evidence="2" key="1">
    <citation type="submission" date="2005-08" db="EMBL/GenBank/DDBJ databases">
        <title>Complete sequence of Chlorobium chlorochromatii CaD3.</title>
        <authorList>
            <person name="Copeland A."/>
            <person name="Lucas S."/>
            <person name="Lapidus A."/>
            <person name="Barry K."/>
            <person name="Detter J.C."/>
            <person name="Glavina T."/>
            <person name="Hammon N."/>
            <person name="Israni S."/>
            <person name="Pitluck S."/>
            <person name="Bryant D."/>
            <person name="Schmutz J."/>
            <person name="Larimer F."/>
            <person name="Land M."/>
            <person name="Kyrpides N."/>
            <person name="Ivanova N."/>
            <person name="Richardson P."/>
        </authorList>
    </citation>
    <scope>NUCLEOTIDE SEQUENCE [LARGE SCALE GENOMIC DNA]</scope>
    <source>
        <strain evidence="2">CaD3</strain>
    </source>
</reference>
<dbReference type="InterPro" id="IPR013430">
    <property type="entry name" value="Toxin_antidote_HigA"/>
</dbReference>
<dbReference type="InterPro" id="IPR010982">
    <property type="entry name" value="Lambda_DNA-bd_dom_sf"/>
</dbReference>
<name>Q3AQI2_CHLCH</name>
<organism evidence="2">
    <name type="scientific">Chlorobium chlorochromatii (strain CaD3)</name>
    <dbReference type="NCBI Taxonomy" id="340177"/>
    <lineage>
        <taxon>Bacteria</taxon>
        <taxon>Pseudomonadati</taxon>
        <taxon>Chlorobiota</taxon>
        <taxon>Chlorobiia</taxon>
        <taxon>Chlorobiales</taxon>
        <taxon>Chlorobiaceae</taxon>
        <taxon>Chlorobium/Pelodictyon group</taxon>
        <taxon>Chlorobium</taxon>
    </lineage>
</organism>
<dbReference type="HOGENOM" id="CLU_140230_5_2_10"/>
<dbReference type="EMBL" id="CP000108">
    <property type="protein sequence ID" value="ABB28743.1"/>
    <property type="molecule type" value="Genomic_DNA"/>
</dbReference>
<evidence type="ECO:0000256" key="1">
    <source>
        <dbReference type="ARBA" id="ARBA00023125"/>
    </source>
</evidence>
<keyword evidence="1" id="KW-0238">DNA-binding</keyword>